<sequence length="131" mass="14334">MHAEILDWFAEYDARAARGDIAGLADLAVFPLNVVTDIPGGAAAARTWDREEFIEVMTEVVGEGAELRSTRTPHLLGDNLAVVFTDASVTVDGHDHQMRYADILIRTTDGWAFQTMVQPGHGTGWEPARRG</sequence>
<dbReference type="EMBL" id="JBHTEY010000004">
    <property type="protein sequence ID" value="MFC7614750.1"/>
    <property type="molecule type" value="Genomic_DNA"/>
</dbReference>
<dbReference type="Proteomes" id="UP001596512">
    <property type="component" value="Unassembled WGS sequence"/>
</dbReference>
<gene>
    <name evidence="1" type="ORF">ACFQV2_15675</name>
</gene>
<reference evidence="2" key="1">
    <citation type="journal article" date="2019" name="Int. J. Syst. Evol. Microbiol.">
        <title>The Global Catalogue of Microorganisms (GCM) 10K type strain sequencing project: providing services to taxonomists for standard genome sequencing and annotation.</title>
        <authorList>
            <consortium name="The Broad Institute Genomics Platform"/>
            <consortium name="The Broad Institute Genome Sequencing Center for Infectious Disease"/>
            <person name="Wu L."/>
            <person name="Ma J."/>
        </authorList>
    </citation>
    <scope>NUCLEOTIDE SEQUENCE [LARGE SCALE GENOMIC DNA]</scope>
    <source>
        <strain evidence="2">JCM 17695</strain>
    </source>
</reference>
<evidence type="ECO:0000313" key="1">
    <source>
        <dbReference type="EMBL" id="MFC7614750.1"/>
    </source>
</evidence>
<dbReference type="SUPFAM" id="SSF54427">
    <property type="entry name" value="NTF2-like"/>
    <property type="match status" value="1"/>
</dbReference>
<accession>A0ABW2TLV8</accession>
<comment type="caution">
    <text evidence="1">The sequence shown here is derived from an EMBL/GenBank/DDBJ whole genome shotgun (WGS) entry which is preliminary data.</text>
</comment>
<protein>
    <submittedName>
        <fullName evidence="1">Nuclear transport factor 2 family protein</fullName>
    </submittedName>
</protein>
<keyword evidence="2" id="KW-1185">Reference proteome</keyword>
<organism evidence="1 2">
    <name type="scientific">Actinokineospora soli</name>
    <dbReference type="NCBI Taxonomy" id="1048753"/>
    <lineage>
        <taxon>Bacteria</taxon>
        <taxon>Bacillati</taxon>
        <taxon>Actinomycetota</taxon>
        <taxon>Actinomycetes</taxon>
        <taxon>Pseudonocardiales</taxon>
        <taxon>Pseudonocardiaceae</taxon>
        <taxon>Actinokineospora</taxon>
    </lineage>
</organism>
<proteinExistence type="predicted"/>
<dbReference type="InterPro" id="IPR032710">
    <property type="entry name" value="NTF2-like_dom_sf"/>
</dbReference>
<evidence type="ECO:0000313" key="2">
    <source>
        <dbReference type="Proteomes" id="UP001596512"/>
    </source>
</evidence>
<name>A0ABW2TLV8_9PSEU</name>